<sequence length="646" mass="69565">MRWAYVVVLGIIVLSSLASTVNASPKGVISCDNSDLASLPDNWSMADQTCVRVNLGIQEPGTILFFDVSTNQEIDVLMFSANSVSVYQNEQSYRSASVWQSESVFESFSGSGEWHWTVPSDREETRWYLVLDNREHPQDEGEGAQGGQSAEVSLDGGTIISQQYTLSDSIHRVGVGGYAIAHGPFSVDDGTFVEIHARTMEGYPDIYVMTESAYSIYAPSVNWSAASRIVSADMLLVTNERYLPWEATDTYGEDIYVIVDNRQGPGGGGAGTAPAGVTVTITLTPVLDPTISSEPSLDSVDVGATITLSALDTPNKSNQIPESGFSWDIDGDGLADATGPTTSHSWDSPGNYTIRLSVMSVDSRSASSTRVIQVQDISDPIVTIGAGGQILKGFGENIVLSGTFTDNWGVDSLDWLLDDVVIESNYSVTEPSSTLSFDISTDYAAGNHVISLRVNDRAGRSSQDDVTITIIDVTPPAIGTFQEELEVNVGVPTEFHLMAEDLESDKLEYTWTFEQGTANEVQFSGPQVIYIFESVGPQYVACQVENEAGLVSVAEMLVIVESEEDGQAGLSLFSIVLIAVMVLLLLSLGGFVAFNLAVKRRISNISEDEEQDDPSSASSLKEVQVAMWGGPDESPFQPPSRQTIGT</sequence>
<keyword evidence="1" id="KW-1133">Transmembrane helix</keyword>
<dbReference type="EMBL" id="UINC01018750">
    <property type="protein sequence ID" value="SVA79018.1"/>
    <property type="molecule type" value="Genomic_DNA"/>
</dbReference>
<dbReference type="SMART" id="SM00089">
    <property type="entry name" value="PKD"/>
    <property type="match status" value="2"/>
</dbReference>
<dbReference type="PROSITE" id="PS50093">
    <property type="entry name" value="PKD"/>
    <property type="match status" value="1"/>
</dbReference>
<accession>A0A381YPS0</accession>
<evidence type="ECO:0000256" key="1">
    <source>
        <dbReference type="SAM" id="Phobius"/>
    </source>
</evidence>
<evidence type="ECO:0000313" key="3">
    <source>
        <dbReference type="EMBL" id="SVA79018.1"/>
    </source>
</evidence>
<dbReference type="InterPro" id="IPR000601">
    <property type="entry name" value="PKD_dom"/>
</dbReference>
<protein>
    <recommendedName>
        <fullName evidence="2">PKD domain-containing protein</fullName>
    </recommendedName>
</protein>
<reference evidence="3" key="1">
    <citation type="submission" date="2018-05" db="EMBL/GenBank/DDBJ databases">
        <authorList>
            <person name="Lanie J.A."/>
            <person name="Ng W.-L."/>
            <person name="Kazmierczak K.M."/>
            <person name="Andrzejewski T.M."/>
            <person name="Davidsen T.M."/>
            <person name="Wayne K.J."/>
            <person name="Tettelin H."/>
            <person name="Glass J.I."/>
            <person name="Rusch D."/>
            <person name="Podicherti R."/>
            <person name="Tsui H.-C.T."/>
            <person name="Winkler M.E."/>
        </authorList>
    </citation>
    <scope>NUCLEOTIDE SEQUENCE</scope>
</reference>
<feature type="domain" description="PKD" evidence="2">
    <location>
        <begin position="321"/>
        <end position="375"/>
    </location>
</feature>
<dbReference type="InterPro" id="IPR022409">
    <property type="entry name" value="PKD/Chitinase_dom"/>
</dbReference>
<dbReference type="Pfam" id="PF00801">
    <property type="entry name" value="PKD"/>
    <property type="match status" value="2"/>
</dbReference>
<dbReference type="Gene3D" id="2.60.40.10">
    <property type="entry name" value="Immunoglobulins"/>
    <property type="match status" value="2"/>
</dbReference>
<feature type="transmembrane region" description="Helical" evidence="1">
    <location>
        <begin position="572"/>
        <end position="598"/>
    </location>
</feature>
<keyword evidence="1" id="KW-0812">Transmembrane</keyword>
<dbReference type="SUPFAM" id="SSF49299">
    <property type="entry name" value="PKD domain"/>
    <property type="match status" value="2"/>
</dbReference>
<feature type="non-terminal residue" evidence="3">
    <location>
        <position position="646"/>
    </location>
</feature>
<evidence type="ECO:0000259" key="2">
    <source>
        <dbReference type="PROSITE" id="PS50093"/>
    </source>
</evidence>
<dbReference type="InterPro" id="IPR013783">
    <property type="entry name" value="Ig-like_fold"/>
</dbReference>
<dbReference type="InterPro" id="IPR035986">
    <property type="entry name" value="PKD_dom_sf"/>
</dbReference>
<gene>
    <name evidence="3" type="ORF">METZ01_LOCUS131872</name>
</gene>
<name>A0A381YPS0_9ZZZZ</name>
<keyword evidence="1" id="KW-0472">Membrane</keyword>
<dbReference type="AlphaFoldDB" id="A0A381YPS0"/>
<organism evidence="3">
    <name type="scientific">marine metagenome</name>
    <dbReference type="NCBI Taxonomy" id="408172"/>
    <lineage>
        <taxon>unclassified sequences</taxon>
        <taxon>metagenomes</taxon>
        <taxon>ecological metagenomes</taxon>
    </lineage>
</organism>
<dbReference type="CDD" id="cd00146">
    <property type="entry name" value="PKD"/>
    <property type="match status" value="1"/>
</dbReference>
<proteinExistence type="predicted"/>